<dbReference type="NCBIfam" id="TIGR00924">
    <property type="entry name" value="yjdL_sub1_fam"/>
    <property type="match status" value="1"/>
</dbReference>
<keyword evidence="2 8" id="KW-0813">Transport</keyword>
<evidence type="ECO:0000256" key="6">
    <source>
        <dbReference type="ARBA" id="ARBA00022989"/>
    </source>
</evidence>
<dbReference type="PROSITE" id="PS01023">
    <property type="entry name" value="PTR2_2"/>
    <property type="match status" value="1"/>
</dbReference>
<dbReference type="OrthoDB" id="5351355at2"/>
<reference evidence="10 11" key="1">
    <citation type="submission" date="2007-06" db="EMBL/GenBank/DDBJ databases">
        <authorList>
            <person name="Shimkets L."/>
            <person name="Ferriera S."/>
            <person name="Johnson J."/>
            <person name="Kravitz S."/>
            <person name="Beeson K."/>
            <person name="Sutton G."/>
            <person name="Rogers Y.-H."/>
            <person name="Friedman R."/>
            <person name="Frazier M."/>
            <person name="Venter J.C."/>
        </authorList>
    </citation>
    <scope>NUCLEOTIDE SEQUENCE [LARGE SCALE GENOMIC DNA]</scope>
    <source>
        <strain evidence="10 11">SIR-1</strain>
    </source>
</reference>
<evidence type="ECO:0000256" key="2">
    <source>
        <dbReference type="ARBA" id="ARBA00022448"/>
    </source>
</evidence>
<protein>
    <submittedName>
        <fullName evidence="10">Amino acid/peptide transporter</fullName>
    </submittedName>
</protein>
<evidence type="ECO:0000256" key="5">
    <source>
        <dbReference type="ARBA" id="ARBA00022856"/>
    </source>
</evidence>
<evidence type="ECO:0000313" key="10">
    <source>
        <dbReference type="EMBL" id="EDM77089.1"/>
    </source>
</evidence>
<dbReference type="STRING" id="391625.PPSIR1_19639"/>
<feature type="transmembrane region" description="Helical" evidence="9">
    <location>
        <begin position="176"/>
        <end position="199"/>
    </location>
</feature>
<evidence type="ECO:0000313" key="11">
    <source>
        <dbReference type="Proteomes" id="UP000005801"/>
    </source>
</evidence>
<feature type="transmembrane region" description="Helical" evidence="9">
    <location>
        <begin position="513"/>
        <end position="535"/>
    </location>
</feature>
<keyword evidence="7 9" id="KW-0472">Membrane</keyword>
<feature type="transmembrane region" description="Helical" evidence="9">
    <location>
        <begin position="393"/>
        <end position="418"/>
    </location>
</feature>
<feature type="transmembrane region" description="Helical" evidence="9">
    <location>
        <begin position="252"/>
        <end position="271"/>
    </location>
</feature>
<evidence type="ECO:0000256" key="9">
    <source>
        <dbReference type="SAM" id="Phobius"/>
    </source>
</evidence>
<dbReference type="RefSeq" id="WP_006973769.1">
    <property type="nucleotide sequence ID" value="NZ_ABCS01000052.1"/>
</dbReference>
<keyword evidence="5" id="KW-0571">Peptide transport</keyword>
<feature type="transmembrane region" description="Helical" evidence="9">
    <location>
        <begin position="110"/>
        <end position="129"/>
    </location>
</feature>
<dbReference type="PANTHER" id="PTHR23517">
    <property type="entry name" value="RESISTANCE PROTEIN MDTM, PUTATIVE-RELATED-RELATED"/>
    <property type="match status" value="1"/>
</dbReference>
<dbReference type="eggNOG" id="COG3104">
    <property type="taxonomic scope" value="Bacteria"/>
</dbReference>
<dbReference type="Gene3D" id="1.20.1250.20">
    <property type="entry name" value="MFS general substrate transporter like domains"/>
    <property type="match status" value="1"/>
</dbReference>
<dbReference type="GO" id="GO:0006857">
    <property type="term" value="P:oligopeptide transport"/>
    <property type="evidence" value="ECO:0007669"/>
    <property type="project" value="InterPro"/>
</dbReference>
<sequence>MSGDNDVNQVGAESDRHPAGLKVLFGAEMFERVCYYGMRGLLTLYLTKALLMGDKEAFLIYGAYTALVYAAPVAGGKLADMVLGYRRAVIFGAIMMALGEFMILGGNEFFLFAGMGLIIVGNGFFKANISTIVGRLYKDGDPKRDSGFTIFYMGINLGALLAVLPVIGIAPVGERFGFGIGFGLAGVGMILGLTIFILGQGMLEGHGEAPDKEKLKKLGPIVYVGSVLAAPVLFALLRYGPKIEDPLIGQNLLFWLLLGTLVYVVGGLLVEGFKGDKVQRDRILVLMILMVFNVVFWACFEQAGSSLTLFADRNVDRTMGSFTLGASATQFFNPAFILLFGSVFTIMWVKLEERNINPNIPLKFGLGLVQLGLGYLVLWLGSTLADDMARIPLMFLALTYMLHTTGELFLSPIGLSMVTKLAPKHMTGAVMGAWFLSFSFANYLAAAIAALTGAEEGGGAGPVDAMLGPIDGVLNPVGPIDSMLALETKMLAADYAQKTMEAAQESLGGYVDIYMKMGVGTVVIGVVLGLMSPLLNKMMHGVK</sequence>
<dbReference type="GO" id="GO:1904680">
    <property type="term" value="F:peptide transmembrane transporter activity"/>
    <property type="evidence" value="ECO:0007669"/>
    <property type="project" value="InterPro"/>
</dbReference>
<dbReference type="Pfam" id="PF00854">
    <property type="entry name" value="PTR2"/>
    <property type="match status" value="1"/>
</dbReference>
<dbReference type="SUPFAM" id="SSF103473">
    <property type="entry name" value="MFS general substrate transporter"/>
    <property type="match status" value="1"/>
</dbReference>
<evidence type="ECO:0000256" key="8">
    <source>
        <dbReference type="RuleBase" id="RU003755"/>
    </source>
</evidence>
<keyword evidence="3" id="KW-1003">Cell membrane</keyword>
<organism evidence="10 11">
    <name type="scientific">Plesiocystis pacifica SIR-1</name>
    <dbReference type="NCBI Taxonomy" id="391625"/>
    <lineage>
        <taxon>Bacteria</taxon>
        <taxon>Pseudomonadati</taxon>
        <taxon>Myxococcota</taxon>
        <taxon>Polyangia</taxon>
        <taxon>Nannocystales</taxon>
        <taxon>Nannocystaceae</taxon>
        <taxon>Plesiocystis</taxon>
    </lineage>
</organism>
<feature type="transmembrane region" description="Helical" evidence="9">
    <location>
        <begin position="58"/>
        <end position="76"/>
    </location>
</feature>
<evidence type="ECO:0000256" key="1">
    <source>
        <dbReference type="ARBA" id="ARBA00004651"/>
    </source>
</evidence>
<feature type="transmembrane region" description="Helical" evidence="9">
    <location>
        <begin position="361"/>
        <end position="381"/>
    </location>
</feature>
<keyword evidence="4 8" id="KW-0812">Transmembrane</keyword>
<dbReference type="CDD" id="cd17346">
    <property type="entry name" value="MFS_DtpA_like"/>
    <property type="match status" value="1"/>
</dbReference>
<comment type="caution">
    <text evidence="10">The sequence shown here is derived from an EMBL/GenBank/DDBJ whole genome shotgun (WGS) entry which is preliminary data.</text>
</comment>
<dbReference type="InterPro" id="IPR000109">
    <property type="entry name" value="POT_fam"/>
</dbReference>
<evidence type="ECO:0000256" key="4">
    <source>
        <dbReference type="ARBA" id="ARBA00022692"/>
    </source>
</evidence>
<dbReference type="InterPro" id="IPR050171">
    <property type="entry name" value="MFS_Transporters"/>
</dbReference>
<dbReference type="GO" id="GO:0005886">
    <property type="term" value="C:plasma membrane"/>
    <property type="evidence" value="ECO:0007669"/>
    <property type="project" value="UniProtKB-SubCell"/>
</dbReference>
<gene>
    <name evidence="10" type="ORF">PPSIR1_19639</name>
</gene>
<dbReference type="AlphaFoldDB" id="A6GAM7"/>
<evidence type="ECO:0000256" key="7">
    <source>
        <dbReference type="ARBA" id="ARBA00023136"/>
    </source>
</evidence>
<keyword evidence="11" id="KW-1185">Reference proteome</keyword>
<dbReference type="InterPro" id="IPR036259">
    <property type="entry name" value="MFS_trans_sf"/>
</dbReference>
<feature type="transmembrane region" description="Helical" evidence="9">
    <location>
        <begin position="283"/>
        <end position="311"/>
    </location>
</feature>
<keyword evidence="5" id="KW-0653">Protein transport</keyword>
<accession>A6GAM7</accession>
<feature type="transmembrane region" description="Helical" evidence="9">
    <location>
        <begin position="430"/>
        <end position="451"/>
    </location>
</feature>
<evidence type="ECO:0000256" key="3">
    <source>
        <dbReference type="ARBA" id="ARBA00022475"/>
    </source>
</evidence>
<comment type="subcellular location">
    <subcellularLocation>
        <location evidence="1">Cell membrane</location>
        <topology evidence="1">Multi-pass membrane protein</topology>
    </subcellularLocation>
    <subcellularLocation>
        <location evidence="8">Membrane</location>
        <topology evidence="8">Multi-pass membrane protein</topology>
    </subcellularLocation>
</comment>
<proteinExistence type="inferred from homology"/>
<dbReference type="EMBL" id="ABCS01000052">
    <property type="protein sequence ID" value="EDM77089.1"/>
    <property type="molecule type" value="Genomic_DNA"/>
</dbReference>
<dbReference type="PANTHER" id="PTHR23517:SF15">
    <property type="entry name" value="PROTON-DEPENDENT OLIGOPEPTIDE FAMILY TRANSPORT PROTEIN"/>
    <property type="match status" value="1"/>
</dbReference>
<dbReference type="InterPro" id="IPR018456">
    <property type="entry name" value="PTR2_symporter_CS"/>
</dbReference>
<dbReference type="InterPro" id="IPR005279">
    <property type="entry name" value="Dipep/tripep_permease"/>
</dbReference>
<comment type="similarity">
    <text evidence="8">Belongs to the major facilitator superfamily. Proton-dependent oligopeptide transporter (POT/PTR) (TC 2.A.17) family.</text>
</comment>
<name>A6GAM7_9BACT</name>
<feature type="transmembrane region" description="Helical" evidence="9">
    <location>
        <begin position="150"/>
        <end position="170"/>
    </location>
</feature>
<dbReference type="Proteomes" id="UP000005801">
    <property type="component" value="Unassembled WGS sequence"/>
</dbReference>
<feature type="transmembrane region" description="Helical" evidence="9">
    <location>
        <begin position="88"/>
        <end position="104"/>
    </location>
</feature>
<feature type="transmembrane region" description="Helical" evidence="9">
    <location>
        <begin position="220"/>
        <end position="240"/>
    </location>
</feature>
<keyword evidence="6 9" id="KW-1133">Transmembrane helix</keyword>
<feature type="transmembrane region" description="Helical" evidence="9">
    <location>
        <begin position="331"/>
        <end position="349"/>
    </location>
</feature>